<dbReference type="Gene3D" id="3.40.50.2300">
    <property type="match status" value="1"/>
</dbReference>
<dbReference type="SMART" id="SM00448">
    <property type="entry name" value="REC"/>
    <property type="match status" value="1"/>
</dbReference>
<dbReference type="InterPro" id="IPR016032">
    <property type="entry name" value="Sig_transdc_resp-reg_C-effctor"/>
</dbReference>
<evidence type="ECO:0000256" key="3">
    <source>
        <dbReference type="PROSITE-ProRule" id="PRU00169"/>
    </source>
</evidence>
<dbReference type="PANTHER" id="PTHR43214">
    <property type="entry name" value="TWO-COMPONENT RESPONSE REGULATOR"/>
    <property type="match status" value="1"/>
</dbReference>
<dbReference type="PRINTS" id="PR00038">
    <property type="entry name" value="HTHLUXR"/>
</dbReference>
<gene>
    <name evidence="6" type="primary">yxjL</name>
    <name evidence="6" type="ORF">CFX0092_B0640</name>
</gene>
<dbReference type="KEGG" id="pbf:CFX0092_B0640"/>
<feature type="domain" description="Response regulatory" evidence="5">
    <location>
        <begin position="11"/>
        <end position="127"/>
    </location>
</feature>
<keyword evidence="2" id="KW-0238">DNA-binding</keyword>
<dbReference type="InterPro" id="IPR011006">
    <property type="entry name" value="CheY-like_superfamily"/>
</dbReference>
<feature type="modified residue" description="4-aspartylphosphate" evidence="3">
    <location>
        <position position="62"/>
    </location>
</feature>
<dbReference type="SMART" id="SM00421">
    <property type="entry name" value="HTH_LUXR"/>
    <property type="match status" value="1"/>
</dbReference>
<dbReference type="InterPro" id="IPR001789">
    <property type="entry name" value="Sig_transdc_resp-reg_receiver"/>
</dbReference>
<dbReference type="Proteomes" id="UP000215027">
    <property type="component" value="Chromosome II"/>
</dbReference>
<evidence type="ECO:0000259" key="5">
    <source>
        <dbReference type="PROSITE" id="PS50110"/>
    </source>
</evidence>
<protein>
    <submittedName>
        <fullName evidence="6">Uncharacterized transcriptional regulatory protein YxjL</fullName>
    </submittedName>
</protein>
<dbReference type="SUPFAM" id="SSF46894">
    <property type="entry name" value="C-terminal effector domain of the bipartite response regulators"/>
    <property type="match status" value="1"/>
</dbReference>
<evidence type="ECO:0000256" key="1">
    <source>
        <dbReference type="ARBA" id="ARBA00022553"/>
    </source>
</evidence>
<dbReference type="PROSITE" id="PS50043">
    <property type="entry name" value="HTH_LUXR_2"/>
    <property type="match status" value="1"/>
</dbReference>
<dbReference type="AlphaFoldDB" id="A0A160T7U3"/>
<proteinExistence type="predicted"/>
<dbReference type="InterPro" id="IPR000792">
    <property type="entry name" value="Tscrpt_reg_LuxR_C"/>
</dbReference>
<dbReference type="CDD" id="cd06170">
    <property type="entry name" value="LuxR_C_like"/>
    <property type="match status" value="1"/>
</dbReference>
<evidence type="ECO:0000313" key="6">
    <source>
        <dbReference type="EMBL" id="CUS06174.1"/>
    </source>
</evidence>
<feature type="domain" description="HTH luxR-type" evidence="4">
    <location>
        <begin position="151"/>
        <end position="216"/>
    </location>
</feature>
<accession>A0A160T7U3</accession>
<organism evidence="6 7">
    <name type="scientific">Candidatus Promineifilum breve</name>
    <dbReference type="NCBI Taxonomy" id="1806508"/>
    <lineage>
        <taxon>Bacteria</taxon>
        <taxon>Bacillati</taxon>
        <taxon>Chloroflexota</taxon>
        <taxon>Ardenticatenia</taxon>
        <taxon>Candidatus Promineifilales</taxon>
        <taxon>Candidatus Promineifilaceae</taxon>
        <taxon>Candidatus Promineifilum</taxon>
    </lineage>
</organism>
<sequence>MDEETMSNPIRILICDDHAVVREGLRALISTETDMEVVAEAADGEQAIAAYRAVVPDVALVDMVMPRVDGLETIRTIKGEFAQARILVLTSFAEDDMVFPAIKAGALGYLLKDSSPEELLRAIRDVNRGEASLHPSIARRLIQELSQPTTLPPTPEPLTEREVEVLKLVARGYSNEDIADALVVSERTARGHVSSILSKLHLANRTQAALYALREGLATLNDDGDAD</sequence>
<dbReference type="InterPro" id="IPR039420">
    <property type="entry name" value="WalR-like"/>
</dbReference>
<dbReference type="EMBL" id="LN890656">
    <property type="protein sequence ID" value="CUS06174.1"/>
    <property type="molecule type" value="Genomic_DNA"/>
</dbReference>
<dbReference type="PROSITE" id="PS50110">
    <property type="entry name" value="RESPONSE_REGULATORY"/>
    <property type="match status" value="1"/>
</dbReference>
<evidence type="ECO:0000313" key="7">
    <source>
        <dbReference type="Proteomes" id="UP000215027"/>
    </source>
</evidence>
<dbReference type="SUPFAM" id="SSF52172">
    <property type="entry name" value="CheY-like"/>
    <property type="match status" value="1"/>
</dbReference>
<dbReference type="InterPro" id="IPR058245">
    <property type="entry name" value="NreC/VraR/RcsB-like_REC"/>
</dbReference>
<keyword evidence="1 3" id="KW-0597">Phosphoprotein</keyword>
<reference evidence="6" key="1">
    <citation type="submission" date="2016-01" db="EMBL/GenBank/DDBJ databases">
        <authorList>
            <person name="Mcilroy J.S."/>
            <person name="Karst M S."/>
            <person name="Albertsen M."/>
        </authorList>
    </citation>
    <scope>NUCLEOTIDE SEQUENCE</scope>
    <source>
        <strain evidence="6">Cfx-K</strain>
    </source>
</reference>
<dbReference type="PANTHER" id="PTHR43214:SF37">
    <property type="entry name" value="TRANSCRIPTIONAL REGULATORY PROTEIN YDFI"/>
    <property type="match status" value="1"/>
</dbReference>
<dbReference type="Pfam" id="PF00072">
    <property type="entry name" value="Response_reg"/>
    <property type="match status" value="1"/>
</dbReference>
<dbReference type="GO" id="GO:0006355">
    <property type="term" value="P:regulation of DNA-templated transcription"/>
    <property type="evidence" value="ECO:0007669"/>
    <property type="project" value="InterPro"/>
</dbReference>
<dbReference type="GO" id="GO:0000160">
    <property type="term" value="P:phosphorelay signal transduction system"/>
    <property type="evidence" value="ECO:0007669"/>
    <property type="project" value="InterPro"/>
</dbReference>
<evidence type="ECO:0000259" key="4">
    <source>
        <dbReference type="PROSITE" id="PS50043"/>
    </source>
</evidence>
<dbReference type="GO" id="GO:0003677">
    <property type="term" value="F:DNA binding"/>
    <property type="evidence" value="ECO:0007669"/>
    <property type="project" value="UniProtKB-KW"/>
</dbReference>
<name>A0A160T7U3_9CHLR</name>
<keyword evidence="7" id="KW-1185">Reference proteome</keyword>
<evidence type="ECO:0000256" key="2">
    <source>
        <dbReference type="ARBA" id="ARBA00023125"/>
    </source>
</evidence>
<dbReference type="Pfam" id="PF00196">
    <property type="entry name" value="GerE"/>
    <property type="match status" value="1"/>
</dbReference>
<dbReference type="CDD" id="cd17535">
    <property type="entry name" value="REC_NarL-like"/>
    <property type="match status" value="1"/>
</dbReference>